<keyword evidence="4" id="KW-0175">Coiled coil</keyword>
<comment type="caution">
    <text evidence="5">The sequence shown here is derived from an EMBL/GenBank/DDBJ whole genome shotgun (WGS) entry which is preliminary data.</text>
</comment>
<dbReference type="InterPro" id="IPR020472">
    <property type="entry name" value="WD40_PAC1"/>
</dbReference>
<feature type="coiled-coil region" evidence="4">
    <location>
        <begin position="22"/>
        <end position="72"/>
    </location>
</feature>
<evidence type="ECO:0000256" key="4">
    <source>
        <dbReference type="SAM" id="Coils"/>
    </source>
</evidence>
<name>A0A941JSV5_9CHRO</name>
<evidence type="ECO:0000256" key="2">
    <source>
        <dbReference type="ARBA" id="ARBA00022737"/>
    </source>
</evidence>
<dbReference type="InterPro" id="IPR001680">
    <property type="entry name" value="WD40_rpt"/>
</dbReference>
<dbReference type="InterPro" id="IPR036322">
    <property type="entry name" value="WD40_repeat_dom_sf"/>
</dbReference>
<dbReference type="InterPro" id="IPR015943">
    <property type="entry name" value="WD40/YVTN_repeat-like_dom_sf"/>
</dbReference>
<evidence type="ECO:0000313" key="6">
    <source>
        <dbReference type="Proteomes" id="UP000767446"/>
    </source>
</evidence>
<dbReference type="PROSITE" id="PS00678">
    <property type="entry name" value="WD_REPEATS_1"/>
    <property type="match status" value="2"/>
</dbReference>
<dbReference type="PANTHER" id="PTHR19879">
    <property type="entry name" value="TRANSCRIPTION INITIATION FACTOR TFIID"/>
    <property type="match status" value="1"/>
</dbReference>
<dbReference type="AlphaFoldDB" id="A0A941JSV5"/>
<dbReference type="Gene3D" id="2.130.10.10">
    <property type="entry name" value="YVTN repeat-like/Quinoprotein amine dehydrogenase"/>
    <property type="match status" value="3"/>
</dbReference>
<dbReference type="Pfam" id="PF25173">
    <property type="entry name" value="Beta-prop_WDR3_1st"/>
    <property type="match status" value="1"/>
</dbReference>
<accession>A0A941JSV5</accession>
<feature type="repeat" description="WD" evidence="3">
    <location>
        <begin position="847"/>
        <end position="878"/>
    </location>
</feature>
<dbReference type="PANTHER" id="PTHR19879:SF9">
    <property type="entry name" value="TRANSCRIPTION INITIATION FACTOR TFIID SUBUNIT 5"/>
    <property type="match status" value="1"/>
</dbReference>
<feature type="repeat" description="WD" evidence="3">
    <location>
        <begin position="598"/>
        <end position="639"/>
    </location>
</feature>
<protein>
    <submittedName>
        <fullName evidence="5">WD40 repeat domain-containing protein</fullName>
    </submittedName>
</protein>
<dbReference type="SUPFAM" id="SSF50978">
    <property type="entry name" value="WD40 repeat-like"/>
    <property type="match status" value="1"/>
</dbReference>
<dbReference type="SMART" id="SM00320">
    <property type="entry name" value="WD40"/>
    <property type="match status" value="7"/>
</dbReference>
<reference evidence="5" key="1">
    <citation type="submission" date="2021-02" db="EMBL/GenBank/DDBJ databases">
        <title>Metagenome analyses of Stigonema ocellatum DSM 106950, Chlorogloea purpurea SAG 13.99 and Gomphosphaeria aponina DSM 107014.</title>
        <authorList>
            <person name="Marter P."/>
            <person name="Huang S."/>
        </authorList>
    </citation>
    <scope>NUCLEOTIDE SEQUENCE</scope>
    <source>
        <strain evidence="5">JP213</strain>
    </source>
</reference>
<dbReference type="PROSITE" id="PS50294">
    <property type="entry name" value="WD_REPEATS_REGION"/>
    <property type="match status" value="6"/>
</dbReference>
<gene>
    <name evidence="5" type="ORF">DSM107014_06045</name>
</gene>
<feature type="repeat" description="WD" evidence="3">
    <location>
        <begin position="721"/>
        <end position="762"/>
    </location>
</feature>
<feature type="repeat" description="WD" evidence="3">
    <location>
        <begin position="640"/>
        <end position="681"/>
    </location>
</feature>
<sequence>MSGKLMEKIGQAVVLAAKNISLDRTNNLRENMTTAIENLSADYAVIELHQKIKLVELKFNHLQQQANLAEQAFLRPQFIKALEIFIQEVKVNQSKNQDFPHWCLAQKKSLQLELLALRHSLQQELIAQEVKKSLELVTGQQKLQKSPMWLIVANLLKEHKNNKKNTLQVFLAFPSLSLECFNSSTKVSETLPQLEKSLAEAMGKFCHKYTNAGRKINFFSGVWVTKYLQVEANIQALFTILKTEPTLVLESEIDGEYLNFRLSFWDGYSANYLTETVLSRLGYKNILNNNAKSRALAWLKTRNQLIAAGEKAATVDRLYGGENLQNLMTLNREVKLKKRGINVKELAFNYLINQQDVKVLGEIITVSHCLLTGLVADKYFLCENNITPLFPRLIPELLAKLPDKAGKNELLNLVGLYYHELEQSLAATRQYILPELNLELAAQLAHWYNKNWAKKQLIKAIKSWLQQRQLSPQNTWKALLDATEAALREEDGAYLEKLNHCLAAVGETRRLKIQSRVKQELAETEVNLEQEIAELEQSEQTELEWVYEQETLRYSRESDERTIVMVADPEKTKPADFSKLDLQQYNSNLENFIIFRTLTEHSGTVRCLAITPDGEILVSGSYDKTIKIWQLATGEAIRTLKNHTGDIEALAISPNGKILASASDNNTIKLWELKTGRQIDSMKGNYHTLAISPDGKILATSDNQNYVNWWEMSKINEVQTCKGHSGTVYCIAFSPTGDILVSGSADQTIKLWDLNTGKEKMTLTGHTRKINCLIFSPDGKTLYSGSDDRSIKAWAVSTGAEICTFRDHVGWVYCLTISPDGKILFSGSADKTIKMWQVSTGAKIRTLKGHSNLVYTLAMSPNGQILVSGSADNTIKIWRRQQTSLSKIRDIPCLPDHPQKNSLI</sequence>
<feature type="repeat" description="WD" evidence="3">
    <location>
        <begin position="805"/>
        <end position="846"/>
    </location>
</feature>
<dbReference type="CDD" id="cd00200">
    <property type="entry name" value="WD40"/>
    <property type="match status" value="1"/>
</dbReference>
<dbReference type="EMBL" id="JADQBC010000031">
    <property type="protein sequence ID" value="MBR8827457.1"/>
    <property type="molecule type" value="Genomic_DNA"/>
</dbReference>
<evidence type="ECO:0000313" key="5">
    <source>
        <dbReference type="EMBL" id="MBR8827457.1"/>
    </source>
</evidence>
<proteinExistence type="predicted"/>
<dbReference type="PRINTS" id="PR00320">
    <property type="entry name" value="GPROTEINBRPT"/>
</dbReference>
<dbReference type="InterPro" id="IPR019775">
    <property type="entry name" value="WD40_repeat_CS"/>
</dbReference>
<feature type="repeat" description="WD" evidence="3">
    <location>
        <begin position="679"/>
        <end position="720"/>
    </location>
</feature>
<evidence type="ECO:0000256" key="3">
    <source>
        <dbReference type="PROSITE-ProRule" id="PRU00221"/>
    </source>
</evidence>
<feature type="repeat" description="WD" evidence="3">
    <location>
        <begin position="763"/>
        <end position="804"/>
    </location>
</feature>
<keyword evidence="2" id="KW-0677">Repeat</keyword>
<evidence type="ECO:0000256" key="1">
    <source>
        <dbReference type="ARBA" id="ARBA00022574"/>
    </source>
</evidence>
<dbReference type="Pfam" id="PF00400">
    <property type="entry name" value="WD40"/>
    <property type="match status" value="2"/>
</dbReference>
<feature type="coiled-coil region" evidence="4">
    <location>
        <begin position="514"/>
        <end position="541"/>
    </location>
</feature>
<dbReference type="Proteomes" id="UP000767446">
    <property type="component" value="Unassembled WGS sequence"/>
</dbReference>
<organism evidence="5 6">
    <name type="scientific">Gomphosphaeria aponina SAG 52.96 = DSM 107014</name>
    <dbReference type="NCBI Taxonomy" id="1521640"/>
    <lineage>
        <taxon>Bacteria</taxon>
        <taxon>Bacillati</taxon>
        <taxon>Cyanobacteriota</taxon>
        <taxon>Cyanophyceae</taxon>
        <taxon>Oscillatoriophycideae</taxon>
        <taxon>Chroococcales</taxon>
        <taxon>Gomphosphaeriaceae</taxon>
        <taxon>Gomphosphaeria</taxon>
    </lineage>
</organism>
<dbReference type="PROSITE" id="PS50082">
    <property type="entry name" value="WD_REPEATS_2"/>
    <property type="match status" value="7"/>
</dbReference>
<keyword evidence="1 3" id="KW-0853">WD repeat</keyword>